<dbReference type="SUPFAM" id="SSF52777">
    <property type="entry name" value="CoA-dependent acyltransferases"/>
    <property type="match status" value="2"/>
</dbReference>
<dbReference type="Pfam" id="PF00668">
    <property type="entry name" value="Condensation"/>
    <property type="match status" value="1"/>
</dbReference>
<accession>A0ABP6IUI3</accession>
<feature type="domain" description="Carrier" evidence="5">
    <location>
        <begin position="281"/>
        <end position="356"/>
    </location>
</feature>
<dbReference type="InterPro" id="IPR006162">
    <property type="entry name" value="Ppantetheine_attach_site"/>
</dbReference>
<gene>
    <name evidence="6" type="ORF">GCM10020221_02470</name>
</gene>
<proteinExistence type="predicted"/>
<dbReference type="PROSITE" id="PS00012">
    <property type="entry name" value="PHOSPHOPANTETHEINE"/>
    <property type="match status" value="1"/>
</dbReference>
<evidence type="ECO:0000259" key="5">
    <source>
        <dbReference type="PROSITE" id="PS50075"/>
    </source>
</evidence>
<dbReference type="Gene3D" id="1.10.1200.10">
    <property type="entry name" value="ACP-like"/>
    <property type="match status" value="1"/>
</dbReference>
<organism evidence="6 7">
    <name type="scientific">Streptomyces thioluteus</name>
    <dbReference type="NCBI Taxonomy" id="66431"/>
    <lineage>
        <taxon>Bacteria</taxon>
        <taxon>Bacillati</taxon>
        <taxon>Actinomycetota</taxon>
        <taxon>Actinomycetes</taxon>
        <taxon>Kitasatosporales</taxon>
        <taxon>Streptomycetaceae</taxon>
        <taxon>Streptomyces</taxon>
    </lineage>
</organism>
<feature type="compositionally biased region" description="Low complexity" evidence="4">
    <location>
        <begin position="678"/>
        <end position="700"/>
    </location>
</feature>
<dbReference type="InterPro" id="IPR042099">
    <property type="entry name" value="ANL_N_sf"/>
</dbReference>
<keyword evidence="3" id="KW-0597">Phosphoprotein</keyword>
<dbReference type="Proteomes" id="UP001501102">
    <property type="component" value="Unassembled WGS sequence"/>
</dbReference>
<evidence type="ECO:0000256" key="1">
    <source>
        <dbReference type="ARBA" id="ARBA00001957"/>
    </source>
</evidence>
<name>A0ABP6IUI3_STRTU</name>
<evidence type="ECO:0000256" key="3">
    <source>
        <dbReference type="ARBA" id="ARBA00022553"/>
    </source>
</evidence>
<dbReference type="InterPro" id="IPR036736">
    <property type="entry name" value="ACP-like_sf"/>
</dbReference>
<dbReference type="EMBL" id="BAAAXZ010000010">
    <property type="protein sequence ID" value="GAA2910053.1"/>
    <property type="molecule type" value="Genomic_DNA"/>
</dbReference>
<evidence type="ECO:0000313" key="7">
    <source>
        <dbReference type="Proteomes" id="UP001501102"/>
    </source>
</evidence>
<protein>
    <recommendedName>
        <fullName evidence="5">Carrier domain-containing protein</fullName>
    </recommendedName>
</protein>
<evidence type="ECO:0000256" key="4">
    <source>
        <dbReference type="SAM" id="MobiDB-lite"/>
    </source>
</evidence>
<dbReference type="Pfam" id="PF13193">
    <property type="entry name" value="AMP-binding_C"/>
    <property type="match status" value="1"/>
</dbReference>
<dbReference type="SMART" id="SM00823">
    <property type="entry name" value="PKS_PP"/>
    <property type="match status" value="1"/>
</dbReference>
<dbReference type="InterPro" id="IPR000873">
    <property type="entry name" value="AMP-dep_synth/lig_dom"/>
</dbReference>
<dbReference type="Gene3D" id="3.30.300.30">
    <property type="match status" value="1"/>
</dbReference>
<comment type="caution">
    <text evidence="6">The sequence shown here is derived from an EMBL/GenBank/DDBJ whole genome shotgun (WGS) entry which is preliminary data.</text>
</comment>
<comment type="cofactor">
    <cofactor evidence="1">
        <name>pantetheine 4'-phosphate</name>
        <dbReference type="ChEBI" id="CHEBI:47942"/>
    </cofactor>
</comment>
<dbReference type="PANTHER" id="PTHR45527:SF1">
    <property type="entry name" value="FATTY ACID SYNTHASE"/>
    <property type="match status" value="1"/>
</dbReference>
<dbReference type="InterPro" id="IPR001242">
    <property type="entry name" value="Condensation_dom"/>
</dbReference>
<evidence type="ECO:0000313" key="6">
    <source>
        <dbReference type="EMBL" id="GAA2910053.1"/>
    </source>
</evidence>
<dbReference type="PANTHER" id="PTHR45527">
    <property type="entry name" value="NONRIBOSOMAL PEPTIDE SYNTHETASE"/>
    <property type="match status" value="1"/>
</dbReference>
<dbReference type="Pfam" id="PF00501">
    <property type="entry name" value="AMP-binding"/>
    <property type="match status" value="1"/>
</dbReference>
<dbReference type="Gene3D" id="3.30.559.30">
    <property type="entry name" value="Nonribosomal peptide synthetase, condensation domain"/>
    <property type="match status" value="1"/>
</dbReference>
<dbReference type="InterPro" id="IPR025110">
    <property type="entry name" value="AMP-bd_C"/>
</dbReference>
<dbReference type="SUPFAM" id="SSF56801">
    <property type="entry name" value="Acetyl-CoA synthetase-like"/>
    <property type="match status" value="1"/>
</dbReference>
<dbReference type="Gene3D" id="3.40.50.12780">
    <property type="entry name" value="N-terminal domain of ligase-like"/>
    <property type="match status" value="1"/>
</dbReference>
<dbReference type="Pfam" id="PF00550">
    <property type="entry name" value="PP-binding"/>
    <property type="match status" value="1"/>
</dbReference>
<reference evidence="7" key="1">
    <citation type="journal article" date="2019" name="Int. J. Syst. Evol. Microbiol.">
        <title>The Global Catalogue of Microorganisms (GCM) 10K type strain sequencing project: providing services to taxonomists for standard genome sequencing and annotation.</title>
        <authorList>
            <consortium name="The Broad Institute Genomics Platform"/>
            <consortium name="The Broad Institute Genome Sequencing Center for Infectious Disease"/>
            <person name="Wu L."/>
            <person name="Ma J."/>
        </authorList>
    </citation>
    <scope>NUCLEOTIDE SEQUENCE [LARGE SCALE GENOMIC DNA]</scope>
    <source>
        <strain evidence="7">JCM 4087</strain>
    </source>
</reference>
<feature type="compositionally biased region" description="Basic residues" evidence="4">
    <location>
        <begin position="701"/>
        <end position="710"/>
    </location>
</feature>
<feature type="compositionally biased region" description="Low complexity" evidence="4">
    <location>
        <begin position="631"/>
        <end position="670"/>
    </location>
</feature>
<sequence>MVADAEHLARDDALTAPDRAPAVTHCTLPPSALSVMDATRIPQAMTLVVAGEACGPDTVERWSAGRQMINAYGPSETTVCATMSKPLSGATTPPIGHPIPNARTYVLDAGLTPVPPGVPGELYVAGAGVARGYLNRPGLTAGRFVADPYGPAGSRMYRTGDLVRWNADGTLQFLGRVDDQVKLRGFRIELGEVEAALAACPGVVSAAALIREDRPGDRRLVGYVVGDVDPAVVRGRLGGRLPEYMVPSAVVVVDALPLMPNGKLDRKALPAPAYTVLSSRAPRGAREEILAGLFAEVLGLDQVGVDDSFFELGGHSLLAMRLIGRVRAAVGADLAIRDLFSAPTVAALARAVEAATSPVERPALVPGVRPERIPLSFAQRRLWFLHRLEGPSATYNVPVVLRLSRALDTDALRAALHDVIARHEALRTVFPDVDGQPYQDIRPAAEARPVVTVETVTDLAAAVDRTVRYSFDLATELPLRAALFNTGDQEHVLVLVIHHIAGDGWSMGPLAHDLGTAYTARTTGQAPQWEPLPVQYADYTLWQHQLLGHENNPDSLLTTQLGYWKQTLAGLPDRIDLPTDHPYPEQAGYDGASIPVQIDAELHQALTALARAPARRRCSWCCRPPWACSCTASAPEPTSPSAPRSRAATRRNSTTWSASSSTPSSCAPTSPATPPSPNSSTASARRTSAPTPTRTCPSRASSRRSTRHGPSRTTPSSR</sequence>
<dbReference type="InterPro" id="IPR020806">
    <property type="entry name" value="PKS_PP-bd"/>
</dbReference>
<dbReference type="SUPFAM" id="SSF47336">
    <property type="entry name" value="ACP-like"/>
    <property type="match status" value="1"/>
</dbReference>
<dbReference type="PROSITE" id="PS50075">
    <property type="entry name" value="CARRIER"/>
    <property type="match status" value="1"/>
</dbReference>
<feature type="region of interest" description="Disordered" evidence="4">
    <location>
        <begin position="631"/>
        <end position="718"/>
    </location>
</feature>
<dbReference type="InterPro" id="IPR045851">
    <property type="entry name" value="AMP-bd_C_sf"/>
</dbReference>
<dbReference type="Gene3D" id="3.30.559.10">
    <property type="entry name" value="Chloramphenicol acetyltransferase-like domain"/>
    <property type="match status" value="1"/>
</dbReference>
<dbReference type="InterPro" id="IPR023213">
    <property type="entry name" value="CAT-like_dom_sf"/>
</dbReference>
<keyword evidence="2" id="KW-0596">Phosphopantetheine</keyword>
<keyword evidence="7" id="KW-1185">Reference proteome</keyword>
<evidence type="ECO:0000256" key="2">
    <source>
        <dbReference type="ARBA" id="ARBA00022450"/>
    </source>
</evidence>
<dbReference type="InterPro" id="IPR009081">
    <property type="entry name" value="PP-bd_ACP"/>
</dbReference>